<dbReference type="Proteomes" id="UP000682733">
    <property type="component" value="Unassembled WGS sequence"/>
</dbReference>
<evidence type="ECO:0000313" key="5">
    <source>
        <dbReference type="EMBL" id="CAF4192089.1"/>
    </source>
</evidence>
<dbReference type="Proteomes" id="UP000677228">
    <property type="component" value="Unassembled WGS sequence"/>
</dbReference>
<keyword evidence="1" id="KW-0862">Zinc</keyword>
<reference evidence="4" key="1">
    <citation type="submission" date="2021-02" db="EMBL/GenBank/DDBJ databases">
        <authorList>
            <person name="Nowell W R."/>
        </authorList>
    </citation>
    <scope>NUCLEOTIDE SEQUENCE</scope>
</reference>
<dbReference type="EMBL" id="CAJNOK010024959">
    <property type="protein sequence ID" value="CAF1383862.1"/>
    <property type="molecule type" value="Genomic_DNA"/>
</dbReference>
<gene>
    <name evidence="4" type="ORF">OVA965_LOCUS32237</name>
    <name evidence="5" type="ORF">TMI583_LOCUS33093</name>
</gene>
<evidence type="ECO:0000259" key="3">
    <source>
        <dbReference type="PROSITE" id="PS50966"/>
    </source>
</evidence>
<feature type="region of interest" description="Disordered" evidence="2">
    <location>
        <begin position="159"/>
        <end position="216"/>
    </location>
</feature>
<protein>
    <recommendedName>
        <fullName evidence="3">SWIM-type domain-containing protein</fullName>
    </recommendedName>
</protein>
<dbReference type="PROSITE" id="PS50966">
    <property type="entry name" value="ZF_SWIM"/>
    <property type="match status" value="1"/>
</dbReference>
<keyword evidence="1" id="KW-0863">Zinc-finger</keyword>
<sequence>MTTLIDLITFYINKVDRGMVGIGTFKLKHEYAMYKRNISSLVEIDNHGSCQNRQCRSLSHSGTRISSNNETTALKVDSSIISAPTTTQRDRAISSEEKAELLLLHKRVSFSDSTVYVVDLKKFSRFSCTCPNHNKQNYCYHIIAVQKKLKMKIDVIKPKASPNCGKSRTSYRRAAGINKPGKKQPTALDREKDSEQLTSRKTNTEKRKVTTSDTMNKRINTRFPLNGISNIQQQQSSTSLQSLQQPIQQVRKVALKEC</sequence>
<organism evidence="4 6">
    <name type="scientific">Didymodactylos carnosus</name>
    <dbReference type="NCBI Taxonomy" id="1234261"/>
    <lineage>
        <taxon>Eukaryota</taxon>
        <taxon>Metazoa</taxon>
        <taxon>Spiralia</taxon>
        <taxon>Gnathifera</taxon>
        <taxon>Rotifera</taxon>
        <taxon>Eurotatoria</taxon>
        <taxon>Bdelloidea</taxon>
        <taxon>Philodinida</taxon>
        <taxon>Philodinidae</taxon>
        <taxon>Didymodactylos</taxon>
    </lineage>
</organism>
<dbReference type="EMBL" id="CAJOBA010046656">
    <property type="protein sequence ID" value="CAF4192089.1"/>
    <property type="molecule type" value="Genomic_DNA"/>
</dbReference>
<evidence type="ECO:0000313" key="4">
    <source>
        <dbReference type="EMBL" id="CAF1383862.1"/>
    </source>
</evidence>
<comment type="caution">
    <text evidence="4">The sequence shown here is derived from an EMBL/GenBank/DDBJ whole genome shotgun (WGS) entry which is preliminary data.</text>
</comment>
<dbReference type="InterPro" id="IPR007527">
    <property type="entry name" value="Znf_SWIM"/>
</dbReference>
<evidence type="ECO:0000313" key="6">
    <source>
        <dbReference type="Proteomes" id="UP000677228"/>
    </source>
</evidence>
<accession>A0A8S2F947</accession>
<keyword evidence="1" id="KW-0479">Metal-binding</keyword>
<evidence type="ECO:0000256" key="2">
    <source>
        <dbReference type="SAM" id="MobiDB-lite"/>
    </source>
</evidence>
<feature type="domain" description="SWIM-type" evidence="3">
    <location>
        <begin position="116"/>
        <end position="150"/>
    </location>
</feature>
<dbReference type="AlphaFoldDB" id="A0A8S2F947"/>
<name>A0A8S2F947_9BILA</name>
<proteinExistence type="predicted"/>
<dbReference type="GO" id="GO:0008270">
    <property type="term" value="F:zinc ion binding"/>
    <property type="evidence" value="ECO:0007669"/>
    <property type="project" value="UniProtKB-KW"/>
</dbReference>
<evidence type="ECO:0000256" key="1">
    <source>
        <dbReference type="PROSITE-ProRule" id="PRU00325"/>
    </source>
</evidence>